<proteinExistence type="predicted"/>
<evidence type="ECO:0000313" key="1">
    <source>
        <dbReference type="EMBL" id="KAF2904147.1"/>
    </source>
</evidence>
<gene>
    <name evidence="1" type="ORF">ILUMI_02036</name>
</gene>
<dbReference type="AlphaFoldDB" id="A0A8K0DJ11"/>
<dbReference type="Proteomes" id="UP000801492">
    <property type="component" value="Unassembled WGS sequence"/>
</dbReference>
<name>A0A8K0DJ11_IGNLU</name>
<comment type="caution">
    <text evidence="1">The sequence shown here is derived from an EMBL/GenBank/DDBJ whole genome shotgun (WGS) entry which is preliminary data.</text>
</comment>
<dbReference type="OrthoDB" id="8063677at2759"/>
<sequence length="277" mass="31684">MPADFSKCPPYIPRGSYKMVIDLLFRSIVCAQIDMYMGIVDIPIDWRKKWLYLDESKVGLLEKVAYPMSGKREVSSENKNENMASVFQYDDSKHIILSPTVFPHDRIKVTPVSRCSSGFPILSSRSVENKIPDGIDVDSVRKFNGKNYQQFQLKCTLRANGTFEVASGGCRKPSSGETKEIEQWNRKNVRQTWLSVDEQRQTLQNLTSPLLDEEANLISMENVFVTSKVKGNKRDVIFNEKTSKPVVRVNTIKIIQNEEINEQEKQESVPELLPDTE</sequence>
<protein>
    <submittedName>
        <fullName evidence="1">Uncharacterized protein</fullName>
    </submittedName>
</protein>
<reference evidence="1" key="1">
    <citation type="submission" date="2019-08" db="EMBL/GenBank/DDBJ databases">
        <title>The genome of the North American firefly Photinus pyralis.</title>
        <authorList>
            <consortium name="Photinus pyralis genome working group"/>
            <person name="Fallon T.R."/>
            <person name="Sander Lower S.E."/>
            <person name="Weng J.-K."/>
        </authorList>
    </citation>
    <scope>NUCLEOTIDE SEQUENCE</scope>
    <source>
        <strain evidence="1">TRF0915ILg1</strain>
        <tissue evidence="1">Whole body</tissue>
    </source>
</reference>
<accession>A0A8K0DJ11</accession>
<keyword evidence="2" id="KW-1185">Reference proteome</keyword>
<dbReference type="EMBL" id="VTPC01000842">
    <property type="protein sequence ID" value="KAF2904147.1"/>
    <property type="molecule type" value="Genomic_DNA"/>
</dbReference>
<organism evidence="1 2">
    <name type="scientific">Ignelater luminosus</name>
    <name type="common">Cucubano</name>
    <name type="synonym">Pyrophorus luminosus</name>
    <dbReference type="NCBI Taxonomy" id="2038154"/>
    <lineage>
        <taxon>Eukaryota</taxon>
        <taxon>Metazoa</taxon>
        <taxon>Ecdysozoa</taxon>
        <taxon>Arthropoda</taxon>
        <taxon>Hexapoda</taxon>
        <taxon>Insecta</taxon>
        <taxon>Pterygota</taxon>
        <taxon>Neoptera</taxon>
        <taxon>Endopterygota</taxon>
        <taxon>Coleoptera</taxon>
        <taxon>Polyphaga</taxon>
        <taxon>Elateriformia</taxon>
        <taxon>Elateroidea</taxon>
        <taxon>Elateridae</taxon>
        <taxon>Agrypninae</taxon>
        <taxon>Pyrophorini</taxon>
        <taxon>Ignelater</taxon>
    </lineage>
</organism>
<evidence type="ECO:0000313" key="2">
    <source>
        <dbReference type="Proteomes" id="UP000801492"/>
    </source>
</evidence>